<name>A0AAI8YM18_9PEZI</name>
<evidence type="ECO:0000313" key="3">
    <source>
        <dbReference type="EMBL" id="CAJ2509843.1"/>
    </source>
</evidence>
<feature type="region of interest" description="Disordered" evidence="2">
    <location>
        <begin position="1"/>
        <end position="42"/>
    </location>
</feature>
<evidence type="ECO:0000256" key="1">
    <source>
        <dbReference type="SAM" id="Coils"/>
    </source>
</evidence>
<feature type="coiled-coil region" evidence="1">
    <location>
        <begin position="66"/>
        <end position="129"/>
    </location>
</feature>
<dbReference type="AlphaFoldDB" id="A0AAI8YM18"/>
<organism evidence="3 4">
    <name type="scientific">Anthostomella pinea</name>
    <dbReference type="NCBI Taxonomy" id="933095"/>
    <lineage>
        <taxon>Eukaryota</taxon>
        <taxon>Fungi</taxon>
        <taxon>Dikarya</taxon>
        <taxon>Ascomycota</taxon>
        <taxon>Pezizomycotina</taxon>
        <taxon>Sordariomycetes</taxon>
        <taxon>Xylariomycetidae</taxon>
        <taxon>Xylariales</taxon>
        <taxon>Xylariaceae</taxon>
        <taxon>Anthostomella</taxon>
    </lineage>
</organism>
<gene>
    <name evidence="3" type="ORF">KHLLAP_LOCUS10311</name>
</gene>
<comment type="caution">
    <text evidence="3">The sequence shown here is derived from an EMBL/GenBank/DDBJ whole genome shotgun (WGS) entry which is preliminary data.</text>
</comment>
<reference evidence="3" key="1">
    <citation type="submission" date="2023-10" db="EMBL/GenBank/DDBJ databases">
        <authorList>
            <person name="Hackl T."/>
        </authorList>
    </citation>
    <scope>NUCLEOTIDE SEQUENCE</scope>
</reference>
<feature type="coiled-coil region" evidence="1">
    <location>
        <begin position="226"/>
        <end position="253"/>
    </location>
</feature>
<proteinExistence type="predicted"/>
<evidence type="ECO:0000313" key="4">
    <source>
        <dbReference type="Proteomes" id="UP001295740"/>
    </source>
</evidence>
<dbReference type="EMBL" id="CAUWAG010000013">
    <property type="protein sequence ID" value="CAJ2509843.1"/>
    <property type="molecule type" value="Genomic_DNA"/>
</dbReference>
<keyword evidence="1" id="KW-0175">Coiled coil</keyword>
<feature type="compositionally biased region" description="Polar residues" evidence="2">
    <location>
        <begin position="26"/>
        <end position="42"/>
    </location>
</feature>
<sequence length="595" mass="67406">MAQQQQAKRSRKRARSQGFDDDETDSQTSHPKMSDGQSQVQAQGEGVSVVTIAMFRNFQQDVAGAFSQQRAEVRRLDERVQNLERRVDSLENAEYQAIAAVRALKGDVVERVNEHHERLENLVSTAKRHNELLASFGNPKASAMAPQQSRSHPLPTPSPILPCGPFGTAEDRMNVSVQDLKDQVCESSTRLEEQERRIVAIENGNGLFDRRVAFLEQMGSGADVKEAQITAMLQDQRKRLKALEKAAKQSQCSAARGQEQTLNGFQAPLGQGHPPQKMDEDVTKPKAQPDSPANSHGKAGMAGASDSTALSERITSIEMQLENVRLSVATLECEAQNKNSEEEGQLEFLKRTDFRREGDLLALKPYEDTPLLVVLFSEKDKCEDDSLTVSRACLHKWSYLLCRSREDPKLISDFWKQDHWKQFPVVIELERKADVAKDDNRYYPRYVIELGEIYNLKPKTNYFGGQITHQSTGFHLVMDVTRPEKSLWMVYRYEDQASNGRNLKQSIKYRQDRFWHPFSSVGEFDIAQVYERIEDWMGFNTPVGRYAASRKLVKQTAGLVKPMFVEPIIDEVREEIARGWGPEHPVEGGSGYKVS</sequence>
<feature type="region of interest" description="Disordered" evidence="2">
    <location>
        <begin position="264"/>
        <end position="309"/>
    </location>
</feature>
<protein>
    <submittedName>
        <fullName evidence="3">Uu.00g057430.m01.CDS01</fullName>
    </submittedName>
</protein>
<accession>A0AAI8YM18</accession>
<keyword evidence="4" id="KW-1185">Reference proteome</keyword>
<evidence type="ECO:0000256" key="2">
    <source>
        <dbReference type="SAM" id="MobiDB-lite"/>
    </source>
</evidence>
<dbReference type="Proteomes" id="UP001295740">
    <property type="component" value="Unassembled WGS sequence"/>
</dbReference>